<feature type="domain" description="HTH tetR-type" evidence="5">
    <location>
        <begin position="1"/>
        <end position="61"/>
    </location>
</feature>
<sequence>MTKREKILKAAAKTVSRVGIGNVTLEQVAEEAGISKGGLLYHFPSKQALLKGMVDYVFKRSNEAIAEYENAHDFSLSYVLSTLDDVDREGDISTMDKSAIMAIANDRDLLTPMQQQYNEWMRLLRAENSEEVATIIRLITSGLWFENLFDIHLHGNEDRTHVLNVVKALIEKR</sequence>
<organism evidence="6 7">
    <name type="scientific">Salicibibacter cibi</name>
    <dbReference type="NCBI Taxonomy" id="2743001"/>
    <lineage>
        <taxon>Bacteria</taxon>
        <taxon>Bacillati</taxon>
        <taxon>Bacillota</taxon>
        <taxon>Bacilli</taxon>
        <taxon>Bacillales</taxon>
        <taxon>Bacillaceae</taxon>
        <taxon>Salicibibacter</taxon>
    </lineage>
</organism>
<keyword evidence="7" id="KW-1185">Reference proteome</keyword>
<evidence type="ECO:0000256" key="3">
    <source>
        <dbReference type="ARBA" id="ARBA00023163"/>
    </source>
</evidence>
<keyword evidence="2 4" id="KW-0238">DNA-binding</keyword>
<accession>A0A7T6Z907</accession>
<evidence type="ECO:0000256" key="1">
    <source>
        <dbReference type="ARBA" id="ARBA00023015"/>
    </source>
</evidence>
<dbReference type="Pfam" id="PF00440">
    <property type="entry name" value="TetR_N"/>
    <property type="match status" value="1"/>
</dbReference>
<evidence type="ECO:0000256" key="2">
    <source>
        <dbReference type="ARBA" id="ARBA00023125"/>
    </source>
</evidence>
<keyword evidence="3" id="KW-0804">Transcription</keyword>
<dbReference type="GO" id="GO:0000976">
    <property type="term" value="F:transcription cis-regulatory region binding"/>
    <property type="evidence" value="ECO:0007669"/>
    <property type="project" value="TreeGrafter"/>
</dbReference>
<name>A0A7T6Z907_9BACI</name>
<dbReference type="PANTHER" id="PTHR30055">
    <property type="entry name" value="HTH-TYPE TRANSCRIPTIONAL REGULATOR RUTR"/>
    <property type="match status" value="1"/>
</dbReference>
<dbReference type="Gene3D" id="1.10.357.10">
    <property type="entry name" value="Tetracycline Repressor, domain 2"/>
    <property type="match status" value="1"/>
</dbReference>
<dbReference type="InterPro" id="IPR001647">
    <property type="entry name" value="HTH_TetR"/>
</dbReference>
<evidence type="ECO:0000259" key="5">
    <source>
        <dbReference type="PROSITE" id="PS50977"/>
    </source>
</evidence>
<keyword evidence="1" id="KW-0805">Transcription regulation</keyword>
<dbReference type="RefSeq" id="WP_200088249.1">
    <property type="nucleotide sequence ID" value="NZ_CP054706.1"/>
</dbReference>
<dbReference type="InterPro" id="IPR050109">
    <property type="entry name" value="HTH-type_TetR-like_transc_reg"/>
</dbReference>
<dbReference type="Proteomes" id="UP000595349">
    <property type="component" value="Chromosome"/>
</dbReference>
<dbReference type="KEGG" id="scib:HUG20_03750"/>
<dbReference type="Pfam" id="PF17937">
    <property type="entry name" value="TetR_C_28"/>
    <property type="match status" value="1"/>
</dbReference>
<evidence type="ECO:0000313" key="6">
    <source>
        <dbReference type="EMBL" id="QQK79103.1"/>
    </source>
</evidence>
<reference evidence="6 7" key="1">
    <citation type="submission" date="2020-06" db="EMBL/GenBank/DDBJ databases">
        <title>Genomic analysis of Salicibibacter sp. NKC21-4.</title>
        <authorList>
            <person name="Oh Y.J."/>
        </authorList>
    </citation>
    <scope>NUCLEOTIDE SEQUENCE [LARGE SCALE GENOMIC DNA]</scope>
    <source>
        <strain evidence="6 7">NKC21-4</strain>
    </source>
</reference>
<feature type="DNA-binding region" description="H-T-H motif" evidence="4">
    <location>
        <begin position="24"/>
        <end position="43"/>
    </location>
</feature>
<dbReference type="AlphaFoldDB" id="A0A7T6Z907"/>
<dbReference type="InterPro" id="IPR009057">
    <property type="entry name" value="Homeodomain-like_sf"/>
</dbReference>
<proteinExistence type="predicted"/>
<dbReference type="EMBL" id="CP054706">
    <property type="protein sequence ID" value="QQK79103.1"/>
    <property type="molecule type" value="Genomic_DNA"/>
</dbReference>
<dbReference type="InterPro" id="IPR041479">
    <property type="entry name" value="TetR_CgmR_C"/>
</dbReference>
<protein>
    <submittedName>
        <fullName evidence="6">TetR/AcrR family transcriptional regulator</fullName>
    </submittedName>
</protein>
<dbReference type="PROSITE" id="PS50977">
    <property type="entry name" value="HTH_TETR_2"/>
    <property type="match status" value="1"/>
</dbReference>
<evidence type="ECO:0000256" key="4">
    <source>
        <dbReference type="PROSITE-ProRule" id="PRU00335"/>
    </source>
</evidence>
<dbReference type="GO" id="GO:0003700">
    <property type="term" value="F:DNA-binding transcription factor activity"/>
    <property type="evidence" value="ECO:0007669"/>
    <property type="project" value="TreeGrafter"/>
</dbReference>
<dbReference type="PANTHER" id="PTHR30055:SF234">
    <property type="entry name" value="HTH-TYPE TRANSCRIPTIONAL REGULATOR BETI"/>
    <property type="match status" value="1"/>
</dbReference>
<gene>
    <name evidence="6" type="ORF">HUG20_03750</name>
</gene>
<evidence type="ECO:0000313" key="7">
    <source>
        <dbReference type="Proteomes" id="UP000595349"/>
    </source>
</evidence>
<dbReference type="PRINTS" id="PR00455">
    <property type="entry name" value="HTHTETR"/>
</dbReference>
<dbReference type="SUPFAM" id="SSF46689">
    <property type="entry name" value="Homeodomain-like"/>
    <property type="match status" value="1"/>
</dbReference>